<reference evidence="1 2" key="1">
    <citation type="submission" date="2010-04" db="EMBL/GenBank/DDBJ databases">
        <title>Novel immune-modulators identified by a rapid, functional screen of the Parapox virus genome.</title>
        <authorList>
            <person name="McGuire M.J."/>
            <person name="Sykes K.F."/>
            <person name="Johnston S.A."/>
        </authorList>
    </citation>
    <scope>NUCLEOTIDE SEQUENCE [LARGE SCALE GENOMIC DNA]</scope>
    <source>
        <strain evidence="1">D1701</strain>
    </source>
</reference>
<sequence length="198" mass="20963">MGKTPPSVARWKMASLVSAGSRLPVTAPKNMGWLRNLSAYALSTSSRENIESAGLELAGRSTSSTLSTSSMKGSTMSTLEAVNHSMSTALRSTIIRIVSSDMFSAKALCSSIRFSVASMLSPRRMPCCSTSLMGLTYMATAMHPAGCTRQRLEYAATSVTRSVSSTLYIAARMSSVSTYTSACSKMMSSSNADSGRLT</sequence>
<proteinExistence type="predicted"/>
<accession>F1AWZ2</accession>
<evidence type="ECO:0000313" key="1">
    <source>
        <dbReference type="EMBL" id="ADY76917.1"/>
    </source>
</evidence>
<name>F1AWZ2_ORFV</name>
<protein>
    <submittedName>
        <fullName evidence="1">PP165</fullName>
    </submittedName>
</protein>
<organismHost>
    <name type="scientific">Ovis aries</name>
    <name type="common">Sheep</name>
    <dbReference type="NCBI Taxonomy" id="9940"/>
</organismHost>
<dbReference type="EMBL" id="HM133903">
    <property type="protein sequence ID" value="ADY76917.1"/>
    <property type="molecule type" value="Genomic_DNA"/>
</dbReference>
<organismHost>
    <name type="scientific">Homo sapiens</name>
    <name type="common">Human</name>
    <dbReference type="NCBI Taxonomy" id="9606"/>
</organismHost>
<dbReference type="Proteomes" id="UP000103309">
    <property type="component" value="Segment"/>
</dbReference>
<organism evidence="1 2">
    <name type="scientific">Orf virus</name>
    <name type="common">ORFV</name>
    <dbReference type="NCBI Taxonomy" id="10258"/>
    <lineage>
        <taxon>Viruses</taxon>
        <taxon>Varidnaviria</taxon>
        <taxon>Bamfordvirae</taxon>
        <taxon>Nucleocytoviricota</taxon>
        <taxon>Pokkesviricetes</taxon>
        <taxon>Chitovirales</taxon>
        <taxon>Poxviridae</taxon>
        <taxon>Chordopoxvirinae</taxon>
        <taxon>Parapoxvirus</taxon>
        <taxon>Parapoxvirus orf</taxon>
    </lineage>
</organism>
<organismHost>
    <name type="scientific">Capra hircus</name>
    <name type="common">Goat</name>
    <dbReference type="NCBI Taxonomy" id="9925"/>
</organismHost>
<evidence type="ECO:0000313" key="2">
    <source>
        <dbReference type="Proteomes" id="UP000103309"/>
    </source>
</evidence>